<gene>
    <name evidence="1" type="ORF">N47_A08290</name>
    <name evidence="2" type="ORF">N47_G33140</name>
</gene>
<dbReference type="Pfam" id="PF11906">
    <property type="entry name" value="DUF3426"/>
    <property type="match status" value="1"/>
</dbReference>
<evidence type="ECO:0000313" key="2">
    <source>
        <dbReference type="EMBL" id="CBX27990.1"/>
    </source>
</evidence>
<proteinExistence type="predicted"/>
<dbReference type="EMBL" id="FR695868">
    <property type="protein sequence ID" value="CBX27990.1"/>
    <property type="molecule type" value="Genomic_DNA"/>
</dbReference>
<reference evidence="1" key="1">
    <citation type="journal article" date="2011" name="Environ. Microbiol.">
        <title>Genomic insights into the metabolic potential of the polycyclic aromatic hydrocarbon degrading sulfate-reducing Deltaproteobacterium N47.</title>
        <authorList>
            <person name="Bergmann F."/>
            <person name="Selesi D."/>
            <person name="Weinmaier T."/>
            <person name="Tischler P."/>
            <person name="Rattei T."/>
            <person name="Meckenstock R.U."/>
        </authorList>
    </citation>
    <scope>NUCLEOTIDE SEQUENCE</scope>
</reference>
<dbReference type="EMBL" id="FR695864">
    <property type="protein sequence ID" value="CBX26800.1"/>
    <property type="molecule type" value="Genomic_DNA"/>
</dbReference>
<protein>
    <submittedName>
        <fullName evidence="1">Uncharacterized protein</fullName>
    </submittedName>
</protein>
<name>E1Y8A6_9BACT</name>
<dbReference type="InterPro" id="IPR021834">
    <property type="entry name" value="DUF3426"/>
</dbReference>
<evidence type="ECO:0000313" key="1">
    <source>
        <dbReference type="EMBL" id="CBX26800.1"/>
    </source>
</evidence>
<accession>E1Y8A6</accession>
<sequence>MIFAIIVFLLLGAGAFIYYNPFGFEIPFVSDYIQSKVDKSGNLKITPVLYTLKGDFVDTKAGTLFIITGKVRNDYKQPRSNIKVKGKVFKKGRTLFGTESVYCGNVISEQDLLEVGPAELKKRLQNRLGDNNLNVNVKPGSLIPFMIIFENPSPDLDEFIVEAESSIKG</sequence>
<organism evidence="1">
    <name type="scientific">uncultured Desulfobacterium sp</name>
    <dbReference type="NCBI Taxonomy" id="201089"/>
    <lineage>
        <taxon>Bacteria</taxon>
        <taxon>Pseudomonadati</taxon>
        <taxon>Thermodesulfobacteriota</taxon>
        <taxon>Desulfobacteria</taxon>
        <taxon>Desulfobacterales</taxon>
        <taxon>Desulfobacteriaceae</taxon>
        <taxon>Desulfobacterium</taxon>
        <taxon>environmental samples</taxon>
    </lineage>
</organism>
<dbReference type="AlphaFoldDB" id="E1Y8A6"/>